<dbReference type="GO" id="GO:0003824">
    <property type="term" value="F:catalytic activity"/>
    <property type="evidence" value="ECO:0007669"/>
    <property type="project" value="InterPro"/>
</dbReference>
<dbReference type="RefSeq" id="WP_264013493.1">
    <property type="nucleotide sequence ID" value="NZ_JACKSJ010000119.1"/>
</dbReference>
<dbReference type="PROSITE" id="PS51340">
    <property type="entry name" value="MOSC"/>
    <property type="match status" value="1"/>
</dbReference>
<feature type="domain" description="MOSC" evidence="2">
    <location>
        <begin position="36"/>
        <end position="173"/>
    </location>
</feature>
<evidence type="ECO:0000313" key="4">
    <source>
        <dbReference type="Proteomes" id="UP001140293"/>
    </source>
</evidence>
<comment type="caution">
    <text evidence="3">The sequence shown here is derived from an EMBL/GenBank/DDBJ whole genome shotgun (WGS) entry which is preliminary data.</text>
</comment>
<reference evidence="3" key="1">
    <citation type="submission" date="2020-07" db="EMBL/GenBank/DDBJ databases">
        <authorList>
            <person name="Pettersson B.M.F."/>
            <person name="Behra P.R.K."/>
            <person name="Ramesh M."/>
            <person name="Das S."/>
            <person name="Dasgupta S."/>
            <person name="Kirsebom L.A."/>
        </authorList>
    </citation>
    <scope>NUCLEOTIDE SEQUENCE</scope>
    <source>
        <strain evidence="3">DSM 44615</strain>
    </source>
</reference>
<dbReference type="InterPro" id="IPR005302">
    <property type="entry name" value="MoCF_Sase_C"/>
</dbReference>
<dbReference type="GO" id="GO:0030151">
    <property type="term" value="F:molybdenum ion binding"/>
    <property type="evidence" value="ECO:0007669"/>
    <property type="project" value="InterPro"/>
</dbReference>
<reference evidence="3" key="2">
    <citation type="journal article" date="2022" name="BMC Genomics">
        <title>Comparative genome analysis of mycobacteria focusing on tRNA and non-coding RNA.</title>
        <authorList>
            <person name="Behra P.R.K."/>
            <person name="Pettersson B.M.F."/>
            <person name="Ramesh M."/>
            <person name="Das S."/>
            <person name="Dasgupta S."/>
            <person name="Kirsebom L.A."/>
        </authorList>
    </citation>
    <scope>NUCLEOTIDE SEQUENCE</scope>
    <source>
        <strain evidence="3">DSM 44615</strain>
    </source>
</reference>
<dbReference type="SUPFAM" id="SSF50800">
    <property type="entry name" value="PK beta-barrel domain-like"/>
    <property type="match status" value="1"/>
</dbReference>
<evidence type="ECO:0000256" key="1">
    <source>
        <dbReference type="SAM" id="MobiDB-lite"/>
    </source>
</evidence>
<organism evidence="3 4">
    <name type="scientific">[Mycobacterium] manitobense</name>
    <dbReference type="NCBI Taxonomy" id="190147"/>
    <lineage>
        <taxon>Bacteria</taxon>
        <taxon>Bacillati</taxon>
        <taxon>Actinomycetota</taxon>
        <taxon>Actinomycetes</taxon>
        <taxon>Mycobacteriales</taxon>
        <taxon>Mycobacteriaceae</taxon>
        <taxon>Mycolicibacterium</taxon>
    </lineage>
</organism>
<dbReference type="PANTHER" id="PTHR30212:SF2">
    <property type="entry name" value="PROTEIN YIIM"/>
    <property type="match status" value="1"/>
</dbReference>
<sequence length="221" mass="23138">MSHVLSVNVARPRANPAKPSATTGIDKAPTDGAVLVQAPGSPGPGAGSGLAGDIIGNGKLHGGGDQAVYAYAREDLDNWSGRLDRQISDGMFGENLTTSGVDVTTAVIGERWRIGSDGLVLELTAPRTPCKTFAAWLGIPGLIKTFTAAAVPGAYFRVITPGHVRAGDSITVTDRPDHGVTVQTVFRALLTDPSLLDGLQYIDALAEDIKRKARRRAERSA</sequence>
<feature type="region of interest" description="Disordered" evidence="1">
    <location>
        <begin position="1"/>
        <end position="28"/>
    </location>
</feature>
<dbReference type="EMBL" id="JACKSJ010000119">
    <property type="protein sequence ID" value="MCV7171301.1"/>
    <property type="molecule type" value="Genomic_DNA"/>
</dbReference>
<proteinExistence type="predicted"/>
<keyword evidence="4" id="KW-1185">Reference proteome</keyword>
<dbReference type="Pfam" id="PF03473">
    <property type="entry name" value="MOSC"/>
    <property type="match status" value="1"/>
</dbReference>
<dbReference type="Proteomes" id="UP001140293">
    <property type="component" value="Unassembled WGS sequence"/>
</dbReference>
<evidence type="ECO:0000259" key="2">
    <source>
        <dbReference type="PROSITE" id="PS51340"/>
    </source>
</evidence>
<dbReference type="PANTHER" id="PTHR30212">
    <property type="entry name" value="PROTEIN YIIM"/>
    <property type="match status" value="1"/>
</dbReference>
<accession>A0A9X3BW60</accession>
<protein>
    <submittedName>
        <fullName evidence="3">MOSC domain-containing protein</fullName>
    </submittedName>
</protein>
<evidence type="ECO:0000313" key="3">
    <source>
        <dbReference type="EMBL" id="MCV7171301.1"/>
    </source>
</evidence>
<gene>
    <name evidence="3" type="ORF">H7I41_15410</name>
</gene>
<dbReference type="InterPro" id="IPR052353">
    <property type="entry name" value="Benzoxazolinone_Detox_Enz"/>
</dbReference>
<name>A0A9X3BW60_9MYCO</name>
<dbReference type="Gene3D" id="2.40.33.20">
    <property type="entry name" value="PK beta-barrel domain-like"/>
    <property type="match status" value="1"/>
</dbReference>
<dbReference type="InterPro" id="IPR011037">
    <property type="entry name" value="Pyrv_Knase-like_insert_dom_sf"/>
</dbReference>
<dbReference type="AlphaFoldDB" id="A0A9X3BW60"/>
<dbReference type="GO" id="GO:0030170">
    <property type="term" value="F:pyridoxal phosphate binding"/>
    <property type="evidence" value="ECO:0007669"/>
    <property type="project" value="InterPro"/>
</dbReference>